<feature type="compositionally biased region" description="Pro residues" evidence="7">
    <location>
        <begin position="766"/>
        <end position="786"/>
    </location>
</feature>
<organism evidence="10 11">
    <name type="scientific">Dactylosporangium aurantiacum</name>
    <dbReference type="NCBI Taxonomy" id="35754"/>
    <lineage>
        <taxon>Bacteria</taxon>
        <taxon>Bacillati</taxon>
        <taxon>Actinomycetota</taxon>
        <taxon>Actinomycetes</taxon>
        <taxon>Micromonosporales</taxon>
        <taxon>Micromonosporaceae</taxon>
        <taxon>Dactylosporangium</taxon>
    </lineage>
</organism>
<reference evidence="10" key="1">
    <citation type="submission" date="2021-04" db="EMBL/GenBank/DDBJ databases">
        <title>Dactylosporangium aurantiacum NRRL B-8018 full assembly.</title>
        <authorList>
            <person name="Hartkoorn R.C."/>
            <person name="Beaudoing E."/>
            <person name="Hot D."/>
        </authorList>
    </citation>
    <scope>NUCLEOTIDE SEQUENCE</scope>
    <source>
        <strain evidence="10">NRRL B-8018</strain>
    </source>
</reference>
<dbReference type="OrthoDB" id="4349881at2"/>
<evidence type="ECO:0000256" key="3">
    <source>
        <dbReference type="ARBA" id="ARBA00022553"/>
    </source>
</evidence>
<evidence type="ECO:0000256" key="8">
    <source>
        <dbReference type="SAM" id="Phobius"/>
    </source>
</evidence>
<proteinExistence type="predicted"/>
<dbReference type="InterPro" id="IPR003594">
    <property type="entry name" value="HATPase_dom"/>
</dbReference>
<feature type="transmembrane region" description="Helical" evidence="8">
    <location>
        <begin position="353"/>
        <end position="376"/>
    </location>
</feature>
<feature type="compositionally biased region" description="Pro residues" evidence="7">
    <location>
        <begin position="807"/>
        <end position="822"/>
    </location>
</feature>
<dbReference type="InterPro" id="IPR050980">
    <property type="entry name" value="2C_sensor_his_kinase"/>
</dbReference>
<dbReference type="SUPFAM" id="SSF55874">
    <property type="entry name" value="ATPase domain of HSP90 chaperone/DNA topoisomerase II/histidine kinase"/>
    <property type="match status" value="1"/>
</dbReference>
<feature type="region of interest" description="Disordered" evidence="7">
    <location>
        <begin position="747"/>
        <end position="928"/>
    </location>
</feature>
<keyword evidence="8" id="KW-0472">Membrane</keyword>
<dbReference type="InterPro" id="IPR036890">
    <property type="entry name" value="HATPase_C_sf"/>
</dbReference>
<dbReference type="EMBL" id="CP073767">
    <property type="protein sequence ID" value="UWZ54473.1"/>
    <property type="molecule type" value="Genomic_DNA"/>
</dbReference>
<dbReference type="Proteomes" id="UP001058003">
    <property type="component" value="Chromosome"/>
</dbReference>
<dbReference type="KEGG" id="daur:Daura_49950"/>
<keyword evidence="5" id="KW-0418">Kinase</keyword>
<evidence type="ECO:0000256" key="7">
    <source>
        <dbReference type="SAM" id="MobiDB-lite"/>
    </source>
</evidence>
<keyword evidence="6" id="KW-0902">Two-component regulatory system</keyword>
<evidence type="ECO:0000259" key="9">
    <source>
        <dbReference type="PROSITE" id="PS50109"/>
    </source>
</evidence>
<dbReference type="InterPro" id="IPR013587">
    <property type="entry name" value="Nitrate/nitrite_sensing"/>
</dbReference>
<accession>A0A9Q9MCX4</accession>
<evidence type="ECO:0000256" key="6">
    <source>
        <dbReference type="ARBA" id="ARBA00023012"/>
    </source>
</evidence>
<evidence type="ECO:0000313" key="11">
    <source>
        <dbReference type="Proteomes" id="UP001058003"/>
    </source>
</evidence>
<gene>
    <name evidence="10" type="ORF">Daura_49950</name>
</gene>
<dbReference type="PANTHER" id="PTHR44936:SF9">
    <property type="entry name" value="SENSOR PROTEIN CREC"/>
    <property type="match status" value="1"/>
</dbReference>
<evidence type="ECO:0000256" key="4">
    <source>
        <dbReference type="ARBA" id="ARBA00022679"/>
    </source>
</evidence>
<dbReference type="InterPro" id="IPR005467">
    <property type="entry name" value="His_kinase_dom"/>
</dbReference>
<feature type="compositionally biased region" description="Low complexity" evidence="7">
    <location>
        <begin position="787"/>
        <end position="806"/>
    </location>
</feature>
<keyword evidence="11" id="KW-1185">Reference proteome</keyword>
<keyword evidence="8" id="KW-0812">Transmembrane</keyword>
<evidence type="ECO:0000256" key="1">
    <source>
        <dbReference type="ARBA" id="ARBA00000085"/>
    </source>
</evidence>
<dbReference type="AlphaFoldDB" id="A0A9Q9MCX4"/>
<feature type="domain" description="Histidine kinase" evidence="9">
    <location>
        <begin position="565"/>
        <end position="669"/>
    </location>
</feature>
<feature type="compositionally biased region" description="Basic residues" evidence="7">
    <location>
        <begin position="37"/>
        <end position="48"/>
    </location>
</feature>
<feature type="region of interest" description="Disordered" evidence="7">
    <location>
        <begin position="721"/>
        <end position="740"/>
    </location>
</feature>
<feature type="region of interest" description="Disordered" evidence="7">
    <location>
        <begin position="1"/>
        <end position="48"/>
    </location>
</feature>
<protein>
    <recommendedName>
        <fullName evidence="2">histidine kinase</fullName>
        <ecNumber evidence="2">2.7.13.3</ecNumber>
    </recommendedName>
</protein>
<dbReference type="Pfam" id="PF08376">
    <property type="entry name" value="NIT"/>
    <property type="match status" value="1"/>
</dbReference>
<dbReference type="PANTHER" id="PTHR44936">
    <property type="entry name" value="SENSOR PROTEIN CREC"/>
    <property type="match status" value="1"/>
</dbReference>
<dbReference type="Pfam" id="PF02518">
    <property type="entry name" value="HATPase_c"/>
    <property type="match status" value="1"/>
</dbReference>
<dbReference type="Gene3D" id="3.30.565.10">
    <property type="entry name" value="Histidine kinase-like ATPase, C-terminal domain"/>
    <property type="match status" value="1"/>
</dbReference>
<dbReference type="GO" id="GO:0004673">
    <property type="term" value="F:protein histidine kinase activity"/>
    <property type="evidence" value="ECO:0007669"/>
    <property type="project" value="UniProtKB-EC"/>
</dbReference>
<keyword evidence="4" id="KW-0808">Transferase</keyword>
<sequence length="928" mass="95620">MTVAGNSSPRTTGADTPRAIGAGGKRRSGPPDTSVAGHRRGGAARPSRLRSVRTQLLAPIAVAMIGLAVLSTAQATTATSAAQDAVRARTLASTATSAVGFVYELEREVAETAALRQRGGKSGVSLVVAQRQRTDAAAARYLNDSRAAVKAVPALELAVRAVSDIYSRLGATREAADTNPAVTLMTDPVYRPLAEALLAIADAVPAQIADIELANAARAVASVGAIEHFAALERDLLRAVFSRGAVDPGDLGAMSELRGARDQRLAEFQRAATLAGRTVYDDEIRGMDVDRAEKLSAAARNAEKEPEGLKVDADTWFVAQSGFIRRLNTVSLDLSDRLDGRAEQIAVTAQRRAWATIIGTALIGLAALAIAITLAVRTARRLRRLRAAALTVARQELPDVIHSVTTGAAMPTGTAAAAATRSIAATNDEIGQVADAFATVHRTALRLAGEQAELRVDVSRMAEVLARRIRTLITRQLRLLDEFERDETDPDVLARLFALDHIAARLRRNGENLLVLSGGEPGRPATQAVGIGAVITAAASEIEDFQRVEVQPADLAIAGPVVGDLVHLLAELLENATAFSPPTQQVRVDARPTVDGAIIRVHDSGIGIAPRRLAEINSRLATPTTLSSAAAGTMGLHVVSHLAARHRIRVELHATGTGTVAYVALPHRALERVSALPPSTVTSAPVTSLAAAPVSSAPVSSAPVSGVPVSAAPVSSAPISAVPVSASPRPGPPPVVVPSTVGAPLGRPRVPQPAVPAPAAASSAFVPPPPAPPAPAPPARPAPSTRPAPLTRPASSASPPSTFSAPPAVPGPPASSGPPAPWFRPYLSGGETPQPPASAALLPPAPGAWPPRSGVLSSAGGAAMTEGDLPRRRPGAQLAPGATEPQPPPTRSTAVDPETVRSRLSAFAEGVSAAARRRNSTTPGQKDQ</sequence>
<comment type="catalytic activity">
    <reaction evidence="1">
        <text>ATP + protein L-histidine = ADP + protein N-phospho-L-histidine.</text>
        <dbReference type="EC" id="2.7.13.3"/>
    </reaction>
</comment>
<dbReference type="GO" id="GO:0000160">
    <property type="term" value="P:phosphorelay signal transduction system"/>
    <property type="evidence" value="ECO:0007669"/>
    <property type="project" value="UniProtKB-KW"/>
</dbReference>
<keyword evidence="8" id="KW-1133">Transmembrane helix</keyword>
<name>A0A9Q9MCX4_9ACTN</name>
<dbReference type="EC" id="2.7.13.3" evidence="2"/>
<evidence type="ECO:0000313" key="10">
    <source>
        <dbReference type="EMBL" id="UWZ54473.1"/>
    </source>
</evidence>
<evidence type="ECO:0000256" key="5">
    <source>
        <dbReference type="ARBA" id="ARBA00022777"/>
    </source>
</evidence>
<keyword evidence="3" id="KW-0597">Phosphoprotein</keyword>
<evidence type="ECO:0000256" key="2">
    <source>
        <dbReference type="ARBA" id="ARBA00012438"/>
    </source>
</evidence>
<dbReference type="SMART" id="SM00387">
    <property type="entry name" value="HATPase_c"/>
    <property type="match status" value="1"/>
</dbReference>
<dbReference type="PROSITE" id="PS50109">
    <property type="entry name" value="HIS_KIN"/>
    <property type="match status" value="1"/>
</dbReference>
<feature type="compositionally biased region" description="Polar residues" evidence="7">
    <location>
        <begin position="1"/>
        <end position="14"/>
    </location>
</feature>